<dbReference type="EMBL" id="SLVV01000005">
    <property type="protein sequence ID" value="TCN25392.1"/>
    <property type="molecule type" value="Genomic_DNA"/>
</dbReference>
<evidence type="ECO:0000259" key="2">
    <source>
        <dbReference type="Pfam" id="PF02518"/>
    </source>
</evidence>
<name>A0A4R2BG93_9BACI</name>
<dbReference type="InterPro" id="IPR003594">
    <property type="entry name" value="HATPase_dom"/>
</dbReference>
<dbReference type="PANTHER" id="PTHR34220">
    <property type="entry name" value="SENSOR HISTIDINE KINASE YPDA"/>
    <property type="match status" value="1"/>
</dbReference>
<feature type="transmembrane region" description="Helical" evidence="1">
    <location>
        <begin position="291"/>
        <end position="309"/>
    </location>
</feature>
<keyword evidence="1" id="KW-0472">Membrane</keyword>
<evidence type="ECO:0000313" key="4">
    <source>
        <dbReference type="EMBL" id="TCN25392.1"/>
    </source>
</evidence>
<dbReference type="InterPro" id="IPR036890">
    <property type="entry name" value="HATPase_C_sf"/>
</dbReference>
<keyword evidence="4" id="KW-0418">Kinase</keyword>
<dbReference type="AlphaFoldDB" id="A0A4R2BG93"/>
<gene>
    <name evidence="4" type="ORF">EV146_10548</name>
</gene>
<feature type="domain" description="Signal transduction histidine kinase internal region" evidence="3">
    <location>
        <begin position="380"/>
        <end position="458"/>
    </location>
</feature>
<sequence length="599" mass="67181">MFFSLRNRLFLIFTCLLTIPFIVFSFLIPKWFASVIEEQTQELTVEMMDQYSLYINSIATQATDLGKQILVNQTALQWMKTDEASSSAPQEQKLLMRNQVKNHLSSMTVNNSNGMSVSVMLHDGTGAWGNNPLLKEEEWYKEYSEEGNSFVTAHADPYQPTPGAINSYILPLIDMNTLVSYGIIKVNFPTALLEAALKKNKIGQKGHAYLINQHGDNVLTGKISGTPKQVLARSLATIRKSESGTGLLESAFKGETYFVFYQKLSVGDWILLSEVAQSDLFSEVNNLRRSMLIMSGIVFLLTILASYMLSSNIVSPLGKLAKAMGFIERGDFAGAKRFMPTIKSSNNEVGYLINVVGHTVDQLKDRIETEYEANIRRRDAEYKALLLQINPHFLNNTLEIIGGLAAQGKNREVMNVSAYLGKMMRYSLNTKSDVVTLAEEMMYIRSYANILKARYVDSISVEIEEETETKHLPIIKFILQPLVENAVKYSFSEKNKAEIYISAKIVNDQVVICVQDKGAGMANDVLMELVHQENRQEAVSVLQSKGTSIGLRNVLGRLKLYYGSDFSYRIQSEKGMGTKIELCIKYPGGELDAESPDHR</sequence>
<proteinExistence type="predicted"/>
<dbReference type="PANTHER" id="PTHR34220:SF7">
    <property type="entry name" value="SENSOR HISTIDINE KINASE YPDA"/>
    <property type="match status" value="1"/>
</dbReference>
<dbReference type="GO" id="GO:0016020">
    <property type="term" value="C:membrane"/>
    <property type="evidence" value="ECO:0007669"/>
    <property type="project" value="InterPro"/>
</dbReference>
<dbReference type="InterPro" id="IPR010559">
    <property type="entry name" value="Sig_transdc_His_kin_internal"/>
</dbReference>
<dbReference type="SUPFAM" id="SSF55874">
    <property type="entry name" value="ATPase domain of HSP90 chaperone/DNA topoisomerase II/histidine kinase"/>
    <property type="match status" value="1"/>
</dbReference>
<dbReference type="InterPro" id="IPR050640">
    <property type="entry name" value="Bact_2-comp_sensor_kinase"/>
</dbReference>
<comment type="caution">
    <text evidence="4">The sequence shown here is derived from an EMBL/GenBank/DDBJ whole genome shotgun (WGS) entry which is preliminary data.</text>
</comment>
<dbReference type="Gene3D" id="3.30.450.20">
    <property type="entry name" value="PAS domain"/>
    <property type="match status" value="1"/>
</dbReference>
<organism evidence="4 5">
    <name type="scientific">Mesobacillus foraminis</name>
    <dbReference type="NCBI Taxonomy" id="279826"/>
    <lineage>
        <taxon>Bacteria</taxon>
        <taxon>Bacillati</taxon>
        <taxon>Bacillota</taxon>
        <taxon>Bacilli</taxon>
        <taxon>Bacillales</taxon>
        <taxon>Bacillaceae</taxon>
        <taxon>Mesobacillus</taxon>
    </lineage>
</organism>
<dbReference type="Pfam" id="PF06580">
    <property type="entry name" value="His_kinase"/>
    <property type="match status" value="1"/>
</dbReference>
<evidence type="ECO:0000313" key="5">
    <source>
        <dbReference type="Proteomes" id="UP000295689"/>
    </source>
</evidence>
<accession>A0A4R2BG93</accession>
<dbReference type="Proteomes" id="UP000295689">
    <property type="component" value="Unassembled WGS sequence"/>
</dbReference>
<evidence type="ECO:0000259" key="3">
    <source>
        <dbReference type="Pfam" id="PF06580"/>
    </source>
</evidence>
<reference evidence="4 5" key="1">
    <citation type="journal article" date="2015" name="Stand. Genomic Sci.">
        <title>Genomic Encyclopedia of Bacterial and Archaeal Type Strains, Phase III: the genomes of soil and plant-associated and newly described type strains.</title>
        <authorList>
            <person name="Whitman W.B."/>
            <person name="Woyke T."/>
            <person name="Klenk H.P."/>
            <person name="Zhou Y."/>
            <person name="Lilburn T.G."/>
            <person name="Beck B.J."/>
            <person name="De Vos P."/>
            <person name="Vandamme P."/>
            <person name="Eisen J.A."/>
            <person name="Garrity G."/>
            <person name="Hugenholtz P."/>
            <person name="Kyrpides N.C."/>
        </authorList>
    </citation>
    <scope>NUCLEOTIDE SEQUENCE [LARGE SCALE GENOMIC DNA]</scope>
    <source>
        <strain evidence="4 5">CV53</strain>
    </source>
</reference>
<dbReference type="Gene3D" id="6.10.340.10">
    <property type="match status" value="1"/>
</dbReference>
<keyword evidence="5" id="KW-1185">Reference proteome</keyword>
<keyword evidence="1" id="KW-0812">Transmembrane</keyword>
<protein>
    <submittedName>
        <fullName evidence="4">Two-component system sensor histidine kinase YesM</fullName>
    </submittedName>
</protein>
<feature type="domain" description="Histidine kinase/HSP90-like ATPase" evidence="2">
    <location>
        <begin position="476"/>
        <end position="586"/>
    </location>
</feature>
<keyword evidence="4" id="KW-0808">Transferase</keyword>
<evidence type="ECO:0000256" key="1">
    <source>
        <dbReference type="SAM" id="Phobius"/>
    </source>
</evidence>
<keyword evidence="1" id="KW-1133">Transmembrane helix</keyword>
<dbReference type="Pfam" id="PF02518">
    <property type="entry name" value="HATPase_c"/>
    <property type="match status" value="1"/>
</dbReference>
<dbReference type="Gene3D" id="3.30.565.10">
    <property type="entry name" value="Histidine kinase-like ATPase, C-terminal domain"/>
    <property type="match status" value="1"/>
</dbReference>
<dbReference type="GO" id="GO:0000155">
    <property type="term" value="F:phosphorelay sensor kinase activity"/>
    <property type="evidence" value="ECO:0007669"/>
    <property type="project" value="InterPro"/>
</dbReference>